<evidence type="ECO:0000256" key="2">
    <source>
        <dbReference type="ARBA" id="ARBA00001947"/>
    </source>
</evidence>
<protein>
    <recommendedName>
        <fullName evidence="10">D-serine dehydratase</fullName>
        <ecNumber evidence="9">4.3.1.18</ecNumber>
    </recommendedName>
    <alternativeName>
        <fullName evidence="11">D-serine deaminase</fullName>
    </alternativeName>
</protein>
<dbReference type="Pfam" id="PF14031">
    <property type="entry name" value="D-ser_dehydrat"/>
    <property type="match status" value="1"/>
</dbReference>
<accession>A0AAD9MQ69</accession>
<evidence type="ECO:0000313" key="14">
    <source>
        <dbReference type="Proteomes" id="UP001208570"/>
    </source>
</evidence>
<dbReference type="InterPro" id="IPR026956">
    <property type="entry name" value="D-ser_dehydrat-like_dom"/>
</dbReference>
<evidence type="ECO:0000259" key="12">
    <source>
        <dbReference type="SMART" id="SM01119"/>
    </source>
</evidence>
<dbReference type="Proteomes" id="UP001208570">
    <property type="component" value="Unassembled WGS sequence"/>
</dbReference>
<dbReference type="InterPro" id="IPR029066">
    <property type="entry name" value="PLP-binding_barrel"/>
</dbReference>
<gene>
    <name evidence="13" type="ORF">LSH36_1654g00017</name>
</gene>
<evidence type="ECO:0000256" key="8">
    <source>
        <dbReference type="ARBA" id="ARBA00051198"/>
    </source>
</evidence>
<evidence type="ECO:0000256" key="9">
    <source>
        <dbReference type="ARBA" id="ARBA00066349"/>
    </source>
</evidence>
<evidence type="ECO:0000256" key="7">
    <source>
        <dbReference type="ARBA" id="ARBA00023239"/>
    </source>
</evidence>
<feature type="domain" description="D-serine dehydratase-like" evidence="12">
    <location>
        <begin position="264"/>
        <end position="361"/>
    </location>
</feature>
<dbReference type="Gene3D" id="3.20.20.10">
    <property type="entry name" value="Alanine racemase"/>
    <property type="match status" value="1"/>
</dbReference>
<keyword evidence="6" id="KW-0663">Pyridoxal phosphate</keyword>
<evidence type="ECO:0000256" key="10">
    <source>
        <dbReference type="ARBA" id="ARBA00069616"/>
    </source>
</evidence>
<keyword evidence="4" id="KW-0479">Metal-binding</keyword>
<evidence type="ECO:0000256" key="1">
    <source>
        <dbReference type="ARBA" id="ARBA00001933"/>
    </source>
</evidence>
<dbReference type="GO" id="GO:0036088">
    <property type="term" value="P:D-serine catabolic process"/>
    <property type="evidence" value="ECO:0007669"/>
    <property type="project" value="TreeGrafter"/>
</dbReference>
<keyword evidence="14" id="KW-1185">Reference proteome</keyword>
<evidence type="ECO:0000256" key="4">
    <source>
        <dbReference type="ARBA" id="ARBA00022723"/>
    </source>
</evidence>
<dbReference type="Pfam" id="PF01168">
    <property type="entry name" value="Ala_racemase_N"/>
    <property type="match status" value="1"/>
</dbReference>
<evidence type="ECO:0000256" key="6">
    <source>
        <dbReference type="ARBA" id="ARBA00022898"/>
    </source>
</evidence>
<sequence length="375" mass="41759">MAASDLSEHIRDLPTPCFLLNLKRIKRNADLMIQRCQAFGIKLRPHMKTAKTVEVGLIVTGGSKRRICVSTLAEAEFFTKNGFDDIIYAMLISDSKLPRLKDLAKKLSMLHLLVDNRKHIEMLNACPLSDGKLWSVYLAVDTGSAREGIPWNDNSLTELVELITSSAHLKFSGLYTHEGTASYSVRGSEKVGEVANTTVDRILHIVDRLKKNGIMCDDISIGATPTASLPGNKVKDITEIHPGNFVFYDAQQFTIGSCSEEDIACVVVTRVLGQYPKRNQLLIDAGWSAVSLDGKLANGSYGLFQGQPHLRLVKMHQEYGFVSCDPEKLSVEDFPIGTMLFLYPYHSCATAVLHQQHYVQQDDKVVDIWTPCSQW</sequence>
<keyword evidence="5" id="KW-0862">Zinc</keyword>
<comment type="cofactor">
    <cofactor evidence="2">
        <name>Zn(2+)</name>
        <dbReference type="ChEBI" id="CHEBI:29105"/>
    </cofactor>
</comment>
<dbReference type="SMART" id="SM01119">
    <property type="entry name" value="D-ser_dehydrat"/>
    <property type="match status" value="1"/>
</dbReference>
<dbReference type="EMBL" id="JAODUP010001654">
    <property type="protein sequence ID" value="KAK2139691.1"/>
    <property type="molecule type" value="Genomic_DNA"/>
</dbReference>
<evidence type="ECO:0000256" key="3">
    <source>
        <dbReference type="ARBA" id="ARBA00005323"/>
    </source>
</evidence>
<evidence type="ECO:0000313" key="13">
    <source>
        <dbReference type="EMBL" id="KAK2139691.1"/>
    </source>
</evidence>
<dbReference type="SUPFAM" id="SSF51419">
    <property type="entry name" value="PLP-binding barrel"/>
    <property type="match status" value="1"/>
</dbReference>
<evidence type="ECO:0000256" key="5">
    <source>
        <dbReference type="ARBA" id="ARBA00022833"/>
    </source>
</evidence>
<comment type="catalytic activity">
    <reaction evidence="8">
        <text>D-serine = pyruvate + NH4(+)</text>
        <dbReference type="Rhea" id="RHEA:13977"/>
        <dbReference type="ChEBI" id="CHEBI:15361"/>
        <dbReference type="ChEBI" id="CHEBI:28938"/>
        <dbReference type="ChEBI" id="CHEBI:35247"/>
        <dbReference type="EC" id="4.3.1.18"/>
    </reaction>
    <physiologicalReaction direction="left-to-right" evidence="8">
        <dbReference type="Rhea" id="RHEA:13978"/>
    </physiologicalReaction>
</comment>
<name>A0AAD9MQ69_9ANNE</name>
<dbReference type="FunFam" id="3.20.20.10:FF:000016">
    <property type="entry name" value="D-serine dehydratase"/>
    <property type="match status" value="1"/>
</dbReference>
<keyword evidence="7" id="KW-0456">Lyase</keyword>
<dbReference type="InterPro" id="IPR051466">
    <property type="entry name" value="D-amino_acid_metab_enzyme"/>
</dbReference>
<dbReference type="InterPro" id="IPR042208">
    <property type="entry name" value="D-ser_dehydrat-like_sf"/>
</dbReference>
<proteinExistence type="inferred from homology"/>
<dbReference type="PANTHER" id="PTHR28004">
    <property type="entry name" value="ZGC:162816-RELATED"/>
    <property type="match status" value="1"/>
</dbReference>
<dbReference type="EC" id="4.3.1.18" evidence="9"/>
<organism evidence="13 14">
    <name type="scientific">Paralvinella palmiformis</name>
    <dbReference type="NCBI Taxonomy" id="53620"/>
    <lineage>
        <taxon>Eukaryota</taxon>
        <taxon>Metazoa</taxon>
        <taxon>Spiralia</taxon>
        <taxon>Lophotrochozoa</taxon>
        <taxon>Annelida</taxon>
        <taxon>Polychaeta</taxon>
        <taxon>Sedentaria</taxon>
        <taxon>Canalipalpata</taxon>
        <taxon>Terebellida</taxon>
        <taxon>Terebelliformia</taxon>
        <taxon>Alvinellidae</taxon>
        <taxon>Paralvinella</taxon>
    </lineage>
</organism>
<dbReference type="AlphaFoldDB" id="A0AAD9MQ69"/>
<dbReference type="GO" id="GO:0008721">
    <property type="term" value="F:D-serine ammonia-lyase activity"/>
    <property type="evidence" value="ECO:0007669"/>
    <property type="project" value="UniProtKB-EC"/>
</dbReference>
<dbReference type="InterPro" id="IPR001608">
    <property type="entry name" value="Ala_racemase_N"/>
</dbReference>
<dbReference type="Gene3D" id="2.40.37.20">
    <property type="entry name" value="D-serine dehydratase-like domain"/>
    <property type="match status" value="1"/>
</dbReference>
<reference evidence="13" key="1">
    <citation type="journal article" date="2023" name="Mol. Biol. Evol.">
        <title>Third-Generation Sequencing Reveals the Adaptive Role of the Epigenome in Three Deep-Sea Polychaetes.</title>
        <authorList>
            <person name="Perez M."/>
            <person name="Aroh O."/>
            <person name="Sun Y."/>
            <person name="Lan Y."/>
            <person name="Juniper S.K."/>
            <person name="Young C.R."/>
            <person name="Angers B."/>
            <person name="Qian P.Y."/>
        </authorList>
    </citation>
    <scope>NUCLEOTIDE SEQUENCE</scope>
    <source>
        <strain evidence="13">P08H-3</strain>
    </source>
</reference>
<dbReference type="GO" id="GO:0046872">
    <property type="term" value="F:metal ion binding"/>
    <property type="evidence" value="ECO:0007669"/>
    <property type="project" value="UniProtKB-KW"/>
</dbReference>
<evidence type="ECO:0000256" key="11">
    <source>
        <dbReference type="ARBA" id="ARBA00075219"/>
    </source>
</evidence>
<comment type="caution">
    <text evidence="13">The sequence shown here is derived from an EMBL/GenBank/DDBJ whole genome shotgun (WGS) entry which is preliminary data.</text>
</comment>
<comment type="cofactor">
    <cofactor evidence="1">
        <name>pyridoxal 5'-phosphate</name>
        <dbReference type="ChEBI" id="CHEBI:597326"/>
    </cofactor>
</comment>
<comment type="similarity">
    <text evidence="3">Belongs to the DSD1 family.</text>
</comment>
<dbReference type="PANTHER" id="PTHR28004:SF2">
    <property type="entry name" value="D-SERINE DEHYDRATASE"/>
    <property type="match status" value="1"/>
</dbReference>